<name>A0A4P6HGP2_9BACT</name>
<dbReference type="Gene3D" id="3.40.50.720">
    <property type="entry name" value="NAD(P)-binding Rossmann-like Domain"/>
    <property type="match status" value="1"/>
</dbReference>
<dbReference type="RefSeq" id="WP_129348697.1">
    <property type="nucleotide sequence ID" value="NZ_CP026538.1"/>
</dbReference>
<keyword evidence="3" id="KW-0479">Metal-binding</keyword>
<dbReference type="GO" id="GO:0046872">
    <property type="term" value="F:metal ion binding"/>
    <property type="evidence" value="ECO:0007669"/>
    <property type="project" value="UniProtKB-KW"/>
</dbReference>
<dbReference type="Pfam" id="PF04055">
    <property type="entry name" value="Radical_SAM"/>
    <property type="match status" value="1"/>
</dbReference>
<evidence type="ECO:0000256" key="1">
    <source>
        <dbReference type="ARBA" id="ARBA00001966"/>
    </source>
</evidence>
<dbReference type="InterPro" id="IPR020904">
    <property type="entry name" value="Sc_DH/Rdtase_CS"/>
</dbReference>
<reference evidence="7 8" key="1">
    <citation type="submission" date="2018-02" db="EMBL/GenBank/DDBJ databases">
        <title>Genome sequence of Desulfovibrio carbinolicus DSM 3852.</title>
        <authorList>
            <person name="Wilbanks E."/>
            <person name="Skennerton C.T."/>
            <person name="Orphan V.J."/>
        </authorList>
    </citation>
    <scope>NUCLEOTIDE SEQUENCE [LARGE SCALE GENOMIC DNA]</scope>
    <source>
        <strain evidence="7 8">DSM 3852</strain>
    </source>
</reference>
<accession>A0A4P6HGP2</accession>
<evidence type="ECO:0000256" key="2">
    <source>
        <dbReference type="ARBA" id="ARBA00022691"/>
    </source>
</evidence>
<dbReference type="KEGG" id="dcb:C3Y92_01135"/>
<dbReference type="GO" id="GO:0005829">
    <property type="term" value="C:cytosol"/>
    <property type="evidence" value="ECO:0007669"/>
    <property type="project" value="TreeGrafter"/>
</dbReference>
<dbReference type="PRINTS" id="PR00081">
    <property type="entry name" value="GDHRDH"/>
</dbReference>
<dbReference type="PANTHER" id="PTHR43409">
    <property type="entry name" value="ANAEROBIC MAGNESIUM-PROTOPORPHYRIN IX MONOMETHYL ESTER CYCLASE-RELATED"/>
    <property type="match status" value="1"/>
</dbReference>
<organism evidence="7 8">
    <name type="scientific">Solidesulfovibrio carbinolicus</name>
    <dbReference type="NCBI Taxonomy" id="296842"/>
    <lineage>
        <taxon>Bacteria</taxon>
        <taxon>Pseudomonadati</taxon>
        <taxon>Thermodesulfobacteriota</taxon>
        <taxon>Desulfovibrionia</taxon>
        <taxon>Desulfovibrionales</taxon>
        <taxon>Desulfovibrionaceae</taxon>
        <taxon>Solidesulfovibrio</taxon>
    </lineage>
</organism>
<keyword evidence="2" id="KW-0949">S-adenosyl-L-methionine</keyword>
<dbReference type="InterPro" id="IPR023404">
    <property type="entry name" value="rSAM_horseshoe"/>
</dbReference>
<dbReference type="EMBL" id="CP026538">
    <property type="protein sequence ID" value="QAZ65915.1"/>
    <property type="molecule type" value="Genomic_DNA"/>
</dbReference>
<keyword evidence="4" id="KW-0408">Iron</keyword>
<dbReference type="SFLD" id="SFLDG01082">
    <property type="entry name" value="B12-binding_domain_containing"/>
    <property type="match status" value="1"/>
</dbReference>
<dbReference type="GO" id="GO:0051539">
    <property type="term" value="F:4 iron, 4 sulfur cluster binding"/>
    <property type="evidence" value="ECO:0007669"/>
    <property type="project" value="UniProtKB-KW"/>
</dbReference>
<dbReference type="InterPro" id="IPR002347">
    <property type="entry name" value="SDR_fam"/>
</dbReference>
<comment type="cofactor">
    <cofactor evidence="1">
        <name>[4Fe-4S] cluster</name>
        <dbReference type="ChEBI" id="CHEBI:49883"/>
    </cofactor>
</comment>
<dbReference type="SFLD" id="SFLDG01123">
    <property type="entry name" value="methyltransferase_(Class_B)"/>
    <property type="match status" value="1"/>
</dbReference>
<dbReference type="Gene3D" id="3.80.30.20">
    <property type="entry name" value="tm_1862 like domain"/>
    <property type="match status" value="1"/>
</dbReference>
<protein>
    <submittedName>
        <fullName evidence="7">Short-chain dehydrogenase</fullName>
    </submittedName>
</protein>
<evidence type="ECO:0000313" key="7">
    <source>
        <dbReference type="EMBL" id="QAZ65915.1"/>
    </source>
</evidence>
<dbReference type="Pfam" id="PF00106">
    <property type="entry name" value="adh_short"/>
    <property type="match status" value="1"/>
</dbReference>
<dbReference type="OrthoDB" id="9804952at2"/>
<dbReference type="InterPro" id="IPR006638">
    <property type="entry name" value="Elp3/MiaA/NifB-like_rSAM"/>
</dbReference>
<dbReference type="AlphaFoldDB" id="A0A4P6HGP2"/>
<dbReference type="InterPro" id="IPR007197">
    <property type="entry name" value="rSAM"/>
</dbReference>
<dbReference type="SUPFAM" id="SSF102114">
    <property type="entry name" value="Radical SAM enzymes"/>
    <property type="match status" value="1"/>
</dbReference>
<dbReference type="InterPro" id="IPR051198">
    <property type="entry name" value="BchE-like"/>
</dbReference>
<dbReference type="InterPro" id="IPR034466">
    <property type="entry name" value="Methyltransferase_Class_B"/>
</dbReference>
<dbReference type="SUPFAM" id="SSF51735">
    <property type="entry name" value="NAD(P)-binding Rossmann-fold domains"/>
    <property type="match status" value="1"/>
</dbReference>
<proteinExistence type="predicted"/>
<evidence type="ECO:0000256" key="4">
    <source>
        <dbReference type="ARBA" id="ARBA00023004"/>
    </source>
</evidence>
<dbReference type="PROSITE" id="PS00061">
    <property type="entry name" value="ADH_SHORT"/>
    <property type="match status" value="1"/>
</dbReference>
<evidence type="ECO:0000313" key="8">
    <source>
        <dbReference type="Proteomes" id="UP000293296"/>
    </source>
</evidence>
<feature type="domain" description="Radical SAM core" evidence="6">
    <location>
        <begin position="203"/>
        <end position="430"/>
    </location>
</feature>
<dbReference type="SFLD" id="SFLDS00029">
    <property type="entry name" value="Radical_SAM"/>
    <property type="match status" value="1"/>
</dbReference>
<dbReference type="PANTHER" id="PTHR43409:SF16">
    <property type="entry name" value="SLR0320 PROTEIN"/>
    <property type="match status" value="1"/>
</dbReference>
<dbReference type="InterPro" id="IPR036291">
    <property type="entry name" value="NAD(P)-bd_dom_sf"/>
</dbReference>
<sequence length="737" mass="81030">MKKIMLFYPPGRFYQRGEDRSQGNVEQSTATSMRAPNDLGYAAATLKQEGFAVFLRDYQTERCAPADLLADFDREAPDGIFVSITNSTIFNDLTLVRQLKAKKPDLLVMLKGAIFFDPDEALLAQLDLADVTYLIGLESDFIVGKLAKAHFDAPAGVPAIRGILFKKDGVWTKTDFASWETDLDSLPFPDRSLIKNALYVRPDTGEPQATIATSRGCPSACIFCMTPKISGKKLRLRSPENILAELTDCYANHGIRDFFFKSDTFTFDPTWTQAVCQAILASPLAGKIRWVANSKVKPLDKDTLVLMKKAGCWLVAFGYESGSPETLSRIHKNTTTNDNLQATKWAKEAGLLTFGFFLIGLPWETREHLEATRQHIFELDNDFLELHIAIPYYGTRLNEIAREEGLLPGSVLGKDYFNAPTVGTSTLSMEEIEAFRKKTLLDFHLRPSYITRKLVQAGGNPKIIANYARFGLRLLKNTLMPPKRPRALTPDGTPPHVAILGANSDIALALARQLAAQDHASLVLASRDQDRLNVAAVDLAKDCDTDVSVRHFDALDFAGHAAFFDSLDPMPDVLVLAFGLLGDQQSGQRDFAAARAVIDTNFTAAASVLEIAADRFAKRGHGTIVGLTSPAGERGRKSNYLYGAAKAGLTTLLSGLRHRLAGTGVRVVTVIPGWTKTRMTAAAPTPARLTASPERVAGDIRKALHGKGDVLYTPWFWRPIMALVRALPEKLFVKTNL</sequence>
<dbReference type="Proteomes" id="UP000293296">
    <property type="component" value="Chromosome"/>
</dbReference>
<dbReference type="PROSITE" id="PS51918">
    <property type="entry name" value="RADICAL_SAM"/>
    <property type="match status" value="1"/>
</dbReference>
<dbReference type="CDD" id="cd01335">
    <property type="entry name" value="Radical_SAM"/>
    <property type="match status" value="1"/>
</dbReference>
<dbReference type="GO" id="GO:0003824">
    <property type="term" value="F:catalytic activity"/>
    <property type="evidence" value="ECO:0007669"/>
    <property type="project" value="InterPro"/>
</dbReference>
<evidence type="ECO:0000256" key="3">
    <source>
        <dbReference type="ARBA" id="ARBA00022723"/>
    </source>
</evidence>
<evidence type="ECO:0000256" key="5">
    <source>
        <dbReference type="ARBA" id="ARBA00023014"/>
    </source>
</evidence>
<evidence type="ECO:0000259" key="6">
    <source>
        <dbReference type="PROSITE" id="PS51918"/>
    </source>
</evidence>
<keyword evidence="8" id="KW-1185">Reference proteome</keyword>
<dbReference type="SMART" id="SM00729">
    <property type="entry name" value="Elp3"/>
    <property type="match status" value="1"/>
</dbReference>
<dbReference type="InterPro" id="IPR058240">
    <property type="entry name" value="rSAM_sf"/>
</dbReference>
<keyword evidence="5" id="KW-0411">Iron-sulfur</keyword>
<gene>
    <name evidence="7" type="ORF">C3Y92_01135</name>
</gene>
<dbReference type="NCBIfam" id="NF005489">
    <property type="entry name" value="PRK07102.1"/>
    <property type="match status" value="1"/>
</dbReference>